<keyword evidence="1" id="KW-0808">Transferase</keyword>
<sequence>MENDSPLRTKPNKDYSYVFILGPPGCGKGTLCTIAAYRLNGPFGQPYSHLSVGDHLRKLCLNLEAVLDDNNLDTRISRYREGDLEQADFYKIRGDILENRLVPSNVLVPLLEHEMFYGGPAETTWLIDGFPRSMENALTFEQYNEKPERVIIIECERDVAETRYLERGREPADDKERFARRYDEYVRNMEDIRKHYGDLIQTVRIPFACCI</sequence>
<dbReference type="InterPro" id="IPR000850">
    <property type="entry name" value="Adenylat/UMP-CMP_kin"/>
</dbReference>
<name>A0ABR2HYI3_9PEZI</name>
<evidence type="ECO:0000256" key="2">
    <source>
        <dbReference type="ARBA" id="ARBA00022741"/>
    </source>
</evidence>
<dbReference type="GO" id="GO:0016787">
    <property type="term" value="F:hydrolase activity"/>
    <property type="evidence" value="ECO:0007669"/>
    <property type="project" value="UniProtKB-KW"/>
</dbReference>
<dbReference type="EMBL" id="JAPCWZ010000007">
    <property type="protein sequence ID" value="KAK8855172.1"/>
    <property type="molecule type" value="Genomic_DNA"/>
</dbReference>
<gene>
    <name evidence="4" type="ORF">PGQ11_011084</name>
</gene>
<dbReference type="PANTHER" id="PTHR23359">
    <property type="entry name" value="NUCLEOTIDE KINASE"/>
    <property type="match status" value="1"/>
</dbReference>
<comment type="caution">
    <text evidence="4">The sequence shown here is derived from an EMBL/GenBank/DDBJ whole genome shotgun (WGS) entry which is preliminary data.</text>
</comment>
<dbReference type="InterPro" id="IPR033690">
    <property type="entry name" value="Adenylat_kinase_CS"/>
</dbReference>
<keyword evidence="5" id="KW-1185">Reference proteome</keyword>
<proteinExistence type="predicted"/>
<keyword evidence="3" id="KW-0418">Kinase</keyword>
<keyword evidence="2" id="KW-0547">Nucleotide-binding</keyword>
<accession>A0ABR2HYI3</accession>
<keyword evidence="4" id="KW-0378">Hydrolase</keyword>
<evidence type="ECO:0000256" key="1">
    <source>
        <dbReference type="ARBA" id="ARBA00022679"/>
    </source>
</evidence>
<organism evidence="4 5">
    <name type="scientific">Apiospora arundinis</name>
    <dbReference type="NCBI Taxonomy" id="335852"/>
    <lineage>
        <taxon>Eukaryota</taxon>
        <taxon>Fungi</taxon>
        <taxon>Dikarya</taxon>
        <taxon>Ascomycota</taxon>
        <taxon>Pezizomycotina</taxon>
        <taxon>Sordariomycetes</taxon>
        <taxon>Xylariomycetidae</taxon>
        <taxon>Amphisphaeriales</taxon>
        <taxon>Apiosporaceae</taxon>
        <taxon>Apiospora</taxon>
    </lineage>
</organism>
<dbReference type="Pfam" id="PF00406">
    <property type="entry name" value="ADK"/>
    <property type="match status" value="1"/>
</dbReference>
<dbReference type="SUPFAM" id="SSF52540">
    <property type="entry name" value="P-loop containing nucleoside triphosphate hydrolases"/>
    <property type="match status" value="1"/>
</dbReference>
<evidence type="ECO:0000256" key="3">
    <source>
        <dbReference type="ARBA" id="ARBA00022777"/>
    </source>
</evidence>
<dbReference type="InterPro" id="IPR027417">
    <property type="entry name" value="P-loop_NTPase"/>
</dbReference>
<dbReference type="Gene3D" id="3.40.50.300">
    <property type="entry name" value="P-loop containing nucleotide triphosphate hydrolases"/>
    <property type="match status" value="1"/>
</dbReference>
<evidence type="ECO:0000313" key="5">
    <source>
        <dbReference type="Proteomes" id="UP001390339"/>
    </source>
</evidence>
<reference evidence="4 5" key="1">
    <citation type="journal article" date="2024" name="IMA Fungus">
        <title>Apiospora arundinis, a panoply of carbohydrate-active enzymes and secondary metabolites.</title>
        <authorList>
            <person name="Sorensen T."/>
            <person name="Petersen C."/>
            <person name="Muurmann A.T."/>
            <person name="Christiansen J.V."/>
            <person name="Brundto M.L."/>
            <person name="Overgaard C.K."/>
            <person name="Boysen A.T."/>
            <person name="Wollenberg R.D."/>
            <person name="Larsen T.O."/>
            <person name="Sorensen J.L."/>
            <person name="Nielsen K.L."/>
            <person name="Sondergaard T.E."/>
        </authorList>
    </citation>
    <scope>NUCLEOTIDE SEQUENCE [LARGE SCALE GENOMIC DNA]</scope>
    <source>
        <strain evidence="4 5">AAU 773</strain>
    </source>
</reference>
<protein>
    <submittedName>
        <fullName evidence="4">P-loop containing nucleoside triphosphate hydrolase protein</fullName>
    </submittedName>
</protein>
<evidence type="ECO:0000313" key="4">
    <source>
        <dbReference type="EMBL" id="KAK8855172.1"/>
    </source>
</evidence>
<dbReference type="PROSITE" id="PS00113">
    <property type="entry name" value="ADENYLATE_KINASE"/>
    <property type="match status" value="1"/>
</dbReference>
<dbReference type="Proteomes" id="UP001390339">
    <property type="component" value="Unassembled WGS sequence"/>
</dbReference>